<feature type="compositionally biased region" description="Basic residues" evidence="1">
    <location>
        <begin position="176"/>
        <end position="194"/>
    </location>
</feature>
<sequence length="208" mass="23341">MTGLGLQVIKTRDNLTGYARQRYENAATRAQLELIEFAQELDADDLHVRMPDIVKKAGWNRQKKSHDRAYKRLITGTEAAERDANDREQIAAREARQREREAYALTFGREPIPLALSPPSAPEIAPRDTLEEEEEEEEEDPFILPPSTAPAMIQVSRAGRKRAPTMKALETEKAPKRGRGRGSGRGSGKGKNKGKGREVREAQRELSL</sequence>
<keyword evidence="3" id="KW-1185">Reference proteome</keyword>
<reference evidence="3" key="1">
    <citation type="journal article" date="2014" name="BMC Genomics">
        <title>Genome characteristics reveal the impact of lichenization on lichen-forming fungus Endocarpon pusillum Hedwig (Verrucariales, Ascomycota).</title>
        <authorList>
            <person name="Wang Y.-Y."/>
            <person name="Liu B."/>
            <person name="Zhang X.-Y."/>
            <person name="Zhou Q.-M."/>
            <person name="Zhang T."/>
            <person name="Li H."/>
            <person name="Yu Y.-F."/>
            <person name="Zhang X.-L."/>
            <person name="Hao X.-Y."/>
            <person name="Wang M."/>
            <person name="Wang L."/>
            <person name="Wei J.-C."/>
        </authorList>
    </citation>
    <scope>NUCLEOTIDE SEQUENCE [LARGE SCALE GENOMIC DNA]</scope>
    <source>
        <strain evidence="3">Z07020 / HMAS-L-300199</strain>
    </source>
</reference>
<feature type="compositionally biased region" description="Basic and acidic residues" evidence="1">
    <location>
        <begin position="195"/>
        <end position="208"/>
    </location>
</feature>
<feature type="region of interest" description="Disordered" evidence="1">
    <location>
        <begin position="109"/>
        <end position="208"/>
    </location>
</feature>
<dbReference type="OrthoDB" id="10443148at2759"/>
<name>U1GEH4_ENDPU</name>
<dbReference type="RefSeq" id="XP_007786493.1">
    <property type="nucleotide sequence ID" value="XM_007788303.1"/>
</dbReference>
<dbReference type="Proteomes" id="UP000019373">
    <property type="component" value="Unassembled WGS sequence"/>
</dbReference>
<evidence type="ECO:0000313" key="2">
    <source>
        <dbReference type="EMBL" id="ERF76027.1"/>
    </source>
</evidence>
<feature type="compositionally biased region" description="Low complexity" evidence="1">
    <location>
        <begin position="110"/>
        <end position="124"/>
    </location>
</feature>
<dbReference type="EMBL" id="KE720780">
    <property type="protein sequence ID" value="ERF76027.1"/>
    <property type="molecule type" value="Genomic_DNA"/>
</dbReference>
<feature type="compositionally biased region" description="Acidic residues" evidence="1">
    <location>
        <begin position="130"/>
        <end position="141"/>
    </location>
</feature>
<dbReference type="AlphaFoldDB" id="U1GEH4"/>
<evidence type="ECO:0000313" key="3">
    <source>
        <dbReference type="Proteomes" id="UP000019373"/>
    </source>
</evidence>
<proteinExistence type="predicted"/>
<evidence type="ECO:0000256" key="1">
    <source>
        <dbReference type="SAM" id="MobiDB-lite"/>
    </source>
</evidence>
<dbReference type="GeneID" id="19236417"/>
<dbReference type="eggNOG" id="ENOG502SE96">
    <property type="taxonomic scope" value="Eukaryota"/>
</dbReference>
<dbReference type="HOGENOM" id="CLU_1098496_0_0_1"/>
<protein>
    <submittedName>
        <fullName evidence="2">Uncharacterized protein</fullName>
    </submittedName>
</protein>
<organism evidence="2 3">
    <name type="scientific">Endocarpon pusillum (strain Z07020 / HMAS-L-300199)</name>
    <name type="common">Lichen-forming fungus</name>
    <dbReference type="NCBI Taxonomy" id="1263415"/>
    <lineage>
        <taxon>Eukaryota</taxon>
        <taxon>Fungi</taxon>
        <taxon>Dikarya</taxon>
        <taxon>Ascomycota</taxon>
        <taxon>Pezizomycotina</taxon>
        <taxon>Eurotiomycetes</taxon>
        <taxon>Chaetothyriomycetidae</taxon>
        <taxon>Verrucariales</taxon>
        <taxon>Verrucariaceae</taxon>
        <taxon>Endocarpon</taxon>
    </lineage>
</organism>
<gene>
    <name evidence="2" type="ORF">EPUS_01360</name>
</gene>
<accession>U1GEH4</accession>